<keyword evidence="3 5" id="KW-0808">Transferase</keyword>
<evidence type="ECO:0000313" key="5">
    <source>
        <dbReference type="EMBL" id="AQT06161.1"/>
    </source>
</evidence>
<dbReference type="EMBL" id="CP014687">
    <property type="protein sequence ID" value="AQT06161.1"/>
    <property type="molecule type" value="Genomic_DNA"/>
</dbReference>
<evidence type="ECO:0000256" key="1">
    <source>
        <dbReference type="ARBA" id="ARBA00006739"/>
    </source>
</evidence>
<evidence type="ECO:0000259" key="4">
    <source>
        <dbReference type="Pfam" id="PF00535"/>
    </source>
</evidence>
<proteinExistence type="inferred from homology"/>
<dbReference type="STRING" id="1076596.A0U91_11930"/>
<evidence type="ECO:0000313" key="6">
    <source>
        <dbReference type="Proteomes" id="UP000189055"/>
    </source>
</evidence>
<dbReference type="InterPro" id="IPR029044">
    <property type="entry name" value="Nucleotide-diphossugar_trans"/>
</dbReference>
<keyword evidence="2" id="KW-0328">Glycosyltransferase</keyword>
<dbReference type="PANTHER" id="PTHR43179">
    <property type="entry name" value="RHAMNOSYLTRANSFERASE WBBL"/>
    <property type="match status" value="1"/>
</dbReference>
<sequence>MSTLTEQAVLDGTCAVIVTYDKRLPFVEQVLRGAFVAGAGHVVLVDNGTEPAVAQALKSCTVLWGTGWVTYTRLEQNGGSAEGFAAGIAAAAQRPDTRHIWLLDDDTVADTSTLKALTQTWLLMGADPSCCLSSFRQDKRTYIKLVERHKPNVIQENSFFGFSVQAPFQKKTVPVWQKEGPDCLGMEMGAYGGLWFHKDWVRRIGLPDARFFLYFDDYDYTLRITRQGGALWMCRNSVLKDLESSWTQAASCLHPWLQAPQGINRSYFSVRNRVVIEQNSVRCQPVYFLNIALFLIIKVFCKSPGSILYHLRHPLRMARRWNGVFRAIQYGLAGNFENGLPRT</sequence>
<feature type="domain" description="Glycosyltransferase 2-like" evidence="4">
    <location>
        <begin position="15"/>
        <end position="156"/>
    </location>
</feature>
<organism evidence="5 6">
    <name type="scientific">Acetobacter persici</name>
    <dbReference type="NCBI Taxonomy" id="1076596"/>
    <lineage>
        <taxon>Bacteria</taxon>
        <taxon>Pseudomonadati</taxon>
        <taxon>Pseudomonadota</taxon>
        <taxon>Alphaproteobacteria</taxon>
        <taxon>Acetobacterales</taxon>
        <taxon>Acetobacteraceae</taxon>
        <taxon>Acetobacter</taxon>
    </lineage>
</organism>
<protein>
    <submittedName>
        <fullName evidence="5">Glycosyl transferase</fullName>
    </submittedName>
</protein>
<dbReference type="Pfam" id="PF00535">
    <property type="entry name" value="Glycos_transf_2"/>
    <property type="match status" value="1"/>
</dbReference>
<dbReference type="Gene3D" id="3.90.550.10">
    <property type="entry name" value="Spore Coat Polysaccharide Biosynthesis Protein SpsA, Chain A"/>
    <property type="match status" value="1"/>
</dbReference>
<dbReference type="AlphaFoldDB" id="A0A1U9LI99"/>
<dbReference type="PANTHER" id="PTHR43179:SF12">
    <property type="entry name" value="GALACTOFURANOSYLTRANSFERASE GLFT2"/>
    <property type="match status" value="1"/>
</dbReference>
<gene>
    <name evidence="5" type="ORF">A0U91_11930</name>
</gene>
<dbReference type="Proteomes" id="UP000189055">
    <property type="component" value="Chromosome"/>
</dbReference>
<name>A0A1U9LI99_9PROT</name>
<evidence type="ECO:0000256" key="3">
    <source>
        <dbReference type="ARBA" id="ARBA00022679"/>
    </source>
</evidence>
<evidence type="ECO:0000256" key="2">
    <source>
        <dbReference type="ARBA" id="ARBA00022676"/>
    </source>
</evidence>
<dbReference type="InterPro" id="IPR001173">
    <property type="entry name" value="Glyco_trans_2-like"/>
</dbReference>
<reference evidence="5 6" key="1">
    <citation type="submission" date="2016-03" db="EMBL/GenBank/DDBJ databases">
        <title>Acetic acid bacteria sequencing.</title>
        <authorList>
            <person name="Brandt J."/>
            <person name="Jakob F."/>
            <person name="Vogel R.F."/>
        </authorList>
    </citation>
    <scope>NUCLEOTIDE SEQUENCE [LARGE SCALE GENOMIC DNA]</scope>
    <source>
        <strain evidence="5 6">TMW2.1084</strain>
    </source>
</reference>
<accession>A0A1U9LI99</accession>
<dbReference type="SUPFAM" id="SSF53448">
    <property type="entry name" value="Nucleotide-diphospho-sugar transferases"/>
    <property type="match status" value="1"/>
</dbReference>
<dbReference type="KEGG" id="aper:A0U91_11930"/>
<dbReference type="GO" id="GO:0016757">
    <property type="term" value="F:glycosyltransferase activity"/>
    <property type="evidence" value="ECO:0007669"/>
    <property type="project" value="UniProtKB-KW"/>
</dbReference>
<comment type="similarity">
    <text evidence="1">Belongs to the glycosyltransferase 2 family.</text>
</comment>